<name>A0A835IYH4_9ROSI</name>
<evidence type="ECO:0000313" key="2">
    <source>
        <dbReference type="Proteomes" id="UP000657918"/>
    </source>
</evidence>
<dbReference type="Proteomes" id="UP000657918">
    <property type="component" value="Unassembled WGS sequence"/>
</dbReference>
<dbReference type="OrthoDB" id="206108at2759"/>
<accession>A0A835IYH4</accession>
<keyword evidence="2" id="KW-1185">Reference proteome</keyword>
<comment type="caution">
    <text evidence="1">The sequence shown here is derived from an EMBL/GenBank/DDBJ whole genome shotgun (WGS) entry which is preliminary data.</text>
</comment>
<evidence type="ECO:0000313" key="1">
    <source>
        <dbReference type="EMBL" id="KAF9661277.1"/>
    </source>
</evidence>
<reference evidence="1 2" key="1">
    <citation type="submission" date="2020-10" db="EMBL/GenBank/DDBJ databases">
        <title>Plant Genome Project.</title>
        <authorList>
            <person name="Zhang R.-G."/>
        </authorList>
    </citation>
    <scope>NUCLEOTIDE SEQUENCE [LARGE SCALE GENOMIC DNA]</scope>
    <source>
        <strain evidence="1">FAFU-HL-1</strain>
        <tissue evidence="1">Leaf</tissue>
    </source>
</reference>
<sequence length="439" mass="49579">MKYRPFRSLSRLRGSSANQFLKDLSKCAQLNLPNSFSADTHQLPDLLQCFHPSILHTKSPSDDLILPWTETFQNSFQIFCCFCFRICSDFLGNKMHKIFIKPSKLKDATMTAIYRRQQMSWSQHAYSYHVMFRSHFLKANGLNVVRQTESWSRTYSWSITGGTIPNPSKWSYKGVAGVHIGYLALDTCIPPDNSTSSVALRSLEEVLAPLKKRNGSDWSTSCMGTRFFLQAESDFMNTKFAAAFSAALARLAFLSVWRFDRTTIFSESCFCKSASSSCVGSKQSDSSVGPVSSEKESPIISARSFSVSRNHVEEKESTVDGTGNLVSVFTEQSLTDYIRNRVQKLHIQKDCPMKLIKTKNPLISGRNLFDCGLIGNRTKKASRERLNRNEILKKEISTSLDQAPQLMLMVMQRTKRIVPGNKMARHSLLLIPQGNHDSI</sequence>
<organism evidence="1 2">
    <name type="scientific">Salix dunnii</name>
    <dbReference type="NCBI Taxonomy" id="1413687"/>
    <lineage>
        <taxon>Eukaryota</taxon>
        <taxon>Viridiplantae</taxon>
        <taxon>Streptophyta</taxon>
        <taxon>Embryophyta</taxon>
        <taxon>Tracheophyta</taxon>
        <taxon>Spermatophyta</taxon>
        <taxon>Magnoliopsida</taxon>
        <taxon>eudicotyledons</taxon>
        <taxon>Gunneridae</taxon>
        <taxon>Pentapetalae</taxon>
        <taxon>rosids</taxon>
        <taxon>fabids</taxon>
        <taxon>Malpighiales</taxon>
        <taxon>Salicaceae</taxon>
        <taxon>Saliceae</taxon>
        <taxon>Salix</taxon>
    </lineage>
</organism>
<gene>
    <name evidence="1" type="ORF">SADUNF_Sadunf19G0051400</name>
</gene>
<dbReference type="AlphaFoldDB" id="A0A835IYH4"/>
<dbReference type="EMBL" id="JADGMS010000019">
    <property type="protein sequence ID" value="KAF9661277.1"/>
    <property type="molecule type" value="Genomic_DNA"/>
</dbReference>
<protein>
    <submittedName>
        <fullName evidence="1">Uncharacterized protein</fullName>
    </submittedName>
</protein>
<proteinExistence type="predicted"/>